<dbReference type="STRING" id="463301.SAMN04487955_10342"/>
<dbReference type="RefSeq" id="WP_089793536.1">
    <property type="nucleotide sequence ID" value="NZ_FPBP01000003.1"/>
</dbReference>
<proteinExistence type="predicted"/>
<evidence type="ECO:0000256" key="4">
    <source>
        <dbReference type="SAM" id="Coils"/>
    </source>
</evidence>
<evidence type="ECO:0000259" key="6">
    <source>
        <dbReference type="PROSITE" id="PS50949"/>
    </source>
</evidence>
<gene>
    <name evidence="7" type="ORF">SAMN04487955_10342</name>
</gene>
<dbReference type="SUPFAM" id="SSF48008">
    <property type="entry name" value="GntR ligand-binding domain-like"/>
    <property type="match status" value="1"/>
</dbReference>
<keyword evidence="8" id="KW-1185">Reference proteome</keyword>
<dbReference type="PROSITE" id="PS50949">
    <property type="entry name" value="HTH_GNTR"/>
    <property type="match status" value="1"/>
</dbReference>
<dbReference type="SMART" id="SM00345">
    <property type="entry name" value="HTH_GNTR"/>
    <property type="match status" value="1"/>
</dbReference>
<dbReference type="Pfam" id="PF00392">
    <property type="entry name" value="GntR"/>
    <property type="match status" value="1"/>
</dbReference>
<dbReference type="Gene3D" id="1.10.10.10">
    <property type="entry name" value="Winged helix-like DNA-binding domain superfamily/Winged helix DNA-binding domain"/>
    <property type="match status" value="1"/>
</dbReference>
<dbReference type="EMBL" id="FPBP01000003">
    <property type="protein sequence ID" value="SFU48410.1"/>
    <property type="molecule type" value="Genomic_DNA"/>
</dbReference>
<dbReference type="Proteomes" id="UP000198693">
    <property type="component" value="Unassembled WGS sequence"/>
</dbReference>
<dbReference type="Gene3D" id="1.20.120.530">
    <property type="entry name" value="GntR ligand-binding domain-like"/>
    <property type="match status" value="1"/>
</dbReference>
<dbReference type="GO" id="GO:0003677">
    <property type="term" value="F:DNA binding"/>
    <property type="evidence" value="ECO:0007669"/>
    <property type="project" value="UniProtKB-KW"/>
</dbReference>
<dbReference type="SMART" id="SM00895">
    <property type="entry name" value="FCD"/>
    <property type="match status" value="1"/>
</dbReference>
<evidence type="ECO:0000256" key="2">
    <source>
        <dbReference type="ARBA" id="ARBA00023125"/>
    </source>
</evidence>
<keyword evidence="1" id="KW-0805">Transcription regulation</keyword>
<organism evidence="7 8">
    <name type="scientific">Halomonas korlensis</name>
    <dbReference type="NCBI Taxonomy" id="463301"/>
    <lineage>
        <taxon>Bacteria</taxon>
        <taxon>Pseudomonadati</taxon>
        <taxon>Pseudomonadota</taxon>
        <taxon>Gammaproteobacteria</taxon>
        <taxon>Oceanospirillales</taxon>
        <taxon>Halomonadaceae</taxon>
        <taxon>Halomonas</taxon>
    </lineage>
</organism>
<evidence type="ECO:0000256" key="3">
    <source>
        <dbReference type="ARBA" id="ARBA00023163"/>
    </source>
</evidence>
<evidence type="ECO:0000256" key="5">
    <source>
        <dbReference type="SAM" id="MobiDB-lite"/>
    </source>
</evidence>
<dbReference type="OrthoDB" id="8638122at2"/>
<dbReference type="SUPFAM" id="SSF46785">
    <property type="entry name" value="Winged helix' DNA-binding domain"/>
    <property type="match status" value="1"/>
</dbReference>
<evidence type="ECO:0000313" key="7">
    <source>
        <dbReference type="EMBL" id="SFU48410.1"/>
    </source>
</evidence>
<feature type="domain" description="HTH gntR-type" evidence="6">
    <location>
        <begin position="19"/>
        <end position="86"/>
    </location>
</feature>
<keyword evidence="3" id="KW-0804">Transcription</keyword>
<name>A0A1I7GIZ8_9GAMM</name>
<dbReference type="InterPro" id="IPR000524">
    <property type="entry name" value="Tscrpt_reg_HTH_GntR"/>
</dbReference>
<feature type="region of interest" description="Disordered" evidence="5">
    <location>
        <begin position="1"/>
        <end position="22"/>
    </location>
</feature>
<dbReference type="Pfam" id="PF07729">
    <property type="entry name" value="FCD"/>
    <property type="match status" value="1"/>
</dbReference>
<protein>
    <submittedName>
        <fullName evidence="7">DNA-binding transcriptional regulator, GntR family</fullName>
    </submittedName>
</protein>
<dbReference type="InterPro" id="IPR008920">
    <property type="entry name" value="TF_FadR/GntR_C"/>
</dbReference>
<keyword evidence="4" id="KW-0175">Coiled coil</keyword>
<evidence type="ECO:0000256" key="1">
    <source>
        <dbReference type="ARBA" id="ARBA00023015"/>
    </source>
</evidence>
<evidence type="ECO:0000313" key="8">
    <source>
        <dbReference type="Proteomes" id="UP000198693"/>
    </source>
</evidence>
<feature type="coiled-coil region" evidence="4">
    <location>
        <begin position="190"/>
        <end position="217"/>
    </location>
</feature>
<dbReference type="CDD" id="cd07377">
    <property type="entry name" value="WHTH_GntR"/>
    <property type="match status" value="1"/>
</dbReference>
<sequence>MATGSIPGKNRNSSARGKGPSKESIVDILRHRIVEHELPPGSKLREAVLSEEFNVSRPRIREAFGVLEDRGLIERIPNRGAVVTRLEVDEVLALFEVREVLEALAVRLATEKTPPEAWADLDELFGKPIEDAMERGDLDFYVDCVTEFRHRAIVAANNPILAAQLDSLYDRTRVLIRRLVLVPGRALKGMRQHQEVLQAMREGNAELAEQLKQKNIRSARDSFCEYKKYLL</sequence>
<dbReference type="InterPro" id="IPR011711">
    <property type="entry name" value="GntR_C"/>
</dbReference>
<dbReference type="PANTHER" id="PTHR43537:SF49">
    <property type="entry name" value="TRANSCRIPTIONAL REGULATORY PROTEIN"/>
    <property type="match status" value="1"/>
</dbReference>
<dbReference type="PANTHER" id="PTHR43537">
    <property type="entry name" value="TRANSCRIPTIONAL REGULATOR, GNTR FAMILY"/>
    <property type="match status" value="1"/>
</dbReference>
<accession>A0A1I7GIZ8</accession>
<keyword evidence="2 7" id="KW-0238">DNA-binding</keyword>
<reference evidence="8" key="1">
    <citation type="submission" date="2016-10" db="EMBL/GenBank/DDBJ databases">
        <authorList>
            <person name="Varghese N."/>
            <person name="Submissions S."/>
        </authorList>
    </citation>
    <scope>NUCLEOTIDE SEQUENCE [LARGE SCALE GENOMIC DNA]</scope>
    <source>
        <strain evidence="8">CGMCC 1.6981</strain>
    </source>
</reference>
<dbReference type="AlphaFoldDB" id="A0A1I7GIZ8"/>
<dbReference type="InterPro" id="IPR036388">
    <property type="entry name" value="WH-like_DNA-bd_sf"/>
</dbReference>
<dbReference type="GO" id="GO:0003700">
    <property type="term" value="F:DNA-binding transcription factor activity"/>
    <property type="evidence" value="ECO:0007669"/>
    <property type="project" value="InterPro"/>
</dbReference>
<dbReference type="InterPro" id="IPR036390">
    <property type="entry name" value="WH_DNA-bd_sf"/>
</dbReference>